<comment type="caution">
    <text evidence="1">The sequence shown here is derived from an EMBL/GenBank/DDBJ whole genome shotgun (WGS) entry which is preliminary data.</text>
</comment>
<keyword evidence="2" id="KW-1185">Reference proteome</keyword>
<sequence>MLTEGVRFPRVFFGSRGGVTDEGAGENTAFFVAQSCSVAECFIEAQPGQGCDGSCSPLGKSRQSQHKSRIRWKEEQEEQVLQDFPACRGPGEF</sequence>
<proteinExistence type="predicted"/>
<organism evidence="1 2">
    <name type="scientific">Pleurodeles waltl</name>
    <name type="common">Iberian ribbed newt</name>
    <dbReference type="NCBI Taxonomy" id="8319"/>
    <lineage>
        <taxon>Eukaryota</taxon>
        <taxon>Metazoa</taxon>
        <taxon>Chordata</taxon>
        <taxon>Craniata</taxon>
        <taxon>Vertebrata</taxon>
        <taxon>Euteleostomi</taxon>
        <taxon>Amphibia</taxon>
        <taxon>Batrachia</taxon>
        <taxon>Caudata</taxon>
        <taxon>Salamandroidea</taxon>
        <taxon>Salamandridae</taxon>
        <taxon>Pleurodelinae</taxon>
        <taxon>Pleurodeles</taxon>
    </lineage>
</organism>
<name>A0AAV7WWU3_PLEWA</name>
<evidence type="ECO:0000313" key="2">
    <source>
        <dbReference type="Proteomes" id="UP001066276"/>
    </source>
</evidence>
<dbReference type="AlphaFoldDB" id="A0AAV7WWU3"/>
<protein>
    <submittedName>
        <fullName evidence="1">Uncharacterized protein</fullName>
    </submittedName>
</protein>
<evidence type="ECO:0000313" key="1">
    <source>
        <dbReference type="EMBL" id="KAJ1216923.1"/>
    </source>
</evidence>
<gene>
    <name evidence="1" type="ORF">NDU88_004521</name>
</gene>
<dbReference type="Proteomes" id="UP001066276">
    <property type="component" value="Chromosome 1_1"/>
</dbReference>
<reference evidence="1" key="1">
    <citation type="journal article" date="2022" name="bioRxiv">
        <title>Sequencing and chromosome-scale assembly of the giantPleurodeles waltlgenome.</title>
        <authorList>
            <person name="Brown T."/>
            <person name="Elewa A."/>
            <person name="Iarovenko S."/>
            <person name="Subramanian E."/>
            <person name="Araus A.J."/>
            <person name="Petzold A."/>
            <person name="Susuki M."/>
            <person name="Suzuki K.-i.T."/>
            <person name="Hayashi T."/>
            <person name="Toyoda A."/>
            <person name="Oliveira C."/>
            <person name="Osipova E."/>
            <person name="Leigh N.D."/>
            <person name="Simon A."/>
            <person name="Yun M.H."/>
        </authorList>
    </citation>
    <scope>NUCLEOTIDE SEQUENCE</scope>
    <source>
        <strain evidence="1">20211129_DDA</strain>
        <tissue evidence="1">Liver</tissue>
    </source>
</reference>
<accession>A0AAV7WWU3</accession>
<dbReference type="EMBL" id="JANPWB010000001">
    <property type="protein sequence ID" value="KAJ1216923.1"/>
    <property type="molecule type" value="Genomic_DNA"/>
</dbReference>